<accession>A0AA87WDJ9</accession>
<dbReference type="Proteomes" id="UP000625079">
    <property type="component" value="Unassembled WGS sequence"/>
</dbReference>
<dbReference type="AlphaFoldDB" id="A0AA87WDJ9"/>
<evidence type="ECO:0000313" key="2">
    <source>
        <dbReference type="Proteomes" id="UP000625079"/>
    </source>
</evidence>
<name>A0AA87WDJ9_9BRAD</name>
<protein>
    <submittedName>
        <fullName evidence="1">Uncharacterized protein</fullName>
    </submittedName>
</protein>
<reference evidence="1" key="1">
    <citation type="journal article" date="2014" name="Int. J. Syst. Evol. Microbiol.">
        <title>Complete genome sequence of Corynebacterium casei LMG S-19264T (=DSM 44701T), isolated from a smear-ripened cheese.</title>
        <authorList>
            <consortium name="US DOE Joint Genome Institute (JGI-PGF)"/>
            <person name="Walter F."/>
            <person name="Albersmeier A."/>
            <person name="Kalinowski J."/>
            <person name="Ruckert C."/>
        </authorList>
    </citation>
    <scope>NUCLEOTIDE SEQUENCE</scope>
    <source>
        <strain evidence="1">CGMCC 1.15034</strain>
    </source>
</reference>
<dbReference type="EMBL" id="BMHC01000020">
    <property type="protein sequence ID" value="GGI31357.1"/>
    <property type="molecule type" value="Genomic_DNA"/>
</dbReference>
<comment type="caution">
    <text evidence="1">The sequence shown here is derived from an EMBL/GenBank/DDBJ whole genome shotgun (WGS) entry which is preliminary data.</text>
</comment>
<organism evidence="1 2">
    <name type="scientific">Bradyrhizobium guangdongense</name>
    <dbReference type="NCBI Taxonomy" id="1325090"/>
    <lineage>
        <taxon>Bacteria</taxon>
        <taxon>Pseudomonadati</taxon>
        <taxon>Pseudomonadota</taxon>
        <taxon>Alphaproteobacteria</taxon>
        <taxon>Hyphomicrobiales</taxon>
        <taxon>Nitrobacteraceae</taxon>
        <taxon>Bradyrhizobium</taxon>
    </lineage>
</organism>
<proteinExistence type="predicted"/>
<reference evidence="1" key="2">
    <citation type="submission" date="2022-12" db="EMBL/GenBank/DDBJ databases">
        <authorList>
            <person name="Sun Q."/>
            <person name="Zhou Y."/>
        </authorList>
    </citation>
    <scope>NUCLEOTIDE SEQUENCE</scope>
    <source>
        <strain evidence="1">CGMCC 1.15034</strain>
    </source>
</reference>
<gene>
    <name evidence="1" type="ORF">GCM10010987_64020</name>
</gene>
<sequence>MEYSAVSGTAADQRAECYKINVKSLCELADLCCDGRYAHSHAVVNKLELMTLSDFSDMKNGLTKCSKNAFRHRKERLVRSNDRIEKAELSLFGATCYWGIYKT</sequence>
<evidence type="ECO:0000313" key="1">
    <source>
        <dbReference type="EMBL" id="GGI31357.1"/>
    </source>
</evidence>